<organism evidence="1 2">
    <name type="scientific">Cladobotryum mycophilum</name>
    <dbReference type="NCBI Taxonomy" id="491253"/>
    <lineage>
        <taxon>Eukaryota</taxon>
        <taxon>Fungi</taxon>
        <taxon>Dikarya</taxon>
        <taxon>Ascomycota</taxon>
        <taxon>Pezizomycotina</taxon>
        <taxon>Sordariomycetes</taxon>
        <taxon>Hypocreomycetidae</taxon>
        <taxon>Hypocreales</taxon>
        <taxon>Hypocreaceae</taxon>
        <taxon>Cladobotryum</taxon>
    </lineage>
</organism>
<comment type="caution">
    <text evidence="1">The sequence shown here is derived from an EMBL/GenBank/DDBJ whole genome shotgun (WGS) entry which is preliminary data.</text>
</comment>
<sequence>MAWIKVNLVQKKTWRLLLEVRPSFCSQGVVRRCSLGTPRIIQAALNPQQ</sequence>
<accession>A0ABR0SEC9</accession>
<name>A0ABR0SEC9_9HYPO</name>
<dbReference type="Proteomes" id="UP001338125">
    <property type="component" value="Unassembled WGS sequence"/>
</dbReference>
<keyword evidence="2" id="KW-1185">Reference proteome</keyword>
<protein>
    <submittedName>
        <fullName evidence="1">Uncharacterized protein</fullName>
    </submittedName>
</protein>
<reference evidence="1 2" key="1">
    <citation type="submission" date="2024-01" db="EMBL/GenBank/DDBJ databases">
        <title>Complete genome of Cladobotryum mycophilum ATHUM6906.</title>
        <authorList>
            <person name="Christinaki A.C."/>
            <person name="Myridakis A.I."/>
            <person name="Kouvelis V.N."/>
        </authorList>
    </citation>
    <scope>NUCLEOTIDE SEQUENCE [LARGE SCALE GENOMIC DNA]</scope>
    <source>
        <strain evidence="1 2">ATHUM6906</strain>
    </source>
</reference>
<evidence type="ECO:0000313" key="2">
    <source>
        <dbReference type="Proteomes" id="UP001338125"/>
    </source>
</evidence>
<evidence type="ECO:0000313" key="1">
    <source>
        <dbReference type="EMBL" id="KAK5990548.1"/>
    </source>
</evidence>
<proteinExistence type="predicted"/>
<gene>
    <name evidence="1" type="ORF">PT974_08817</name>
</gene>
<dbReference type="EMBL" id="JAVFKD010000014">
    <property type="protein sequence ID" value="KAK5990548.1"/>
    <property type="molecule type" value="Genomic_DNA"/>
</dbReference>